<dbReference type="PIRSF" id="PIRSF000138">
    <property type="entry name" value="Al-hdrx_acd_dh"/>
    <property type="match status" value="1"/>
</dbReference>
<evidence type="ECO:0000256" key="6">
    <source>
        <dbReference type="SAM" id="MobiDB-lite"/>
    </source>
</evidence>
<dbReference type="PROSITE" id="PS51349">
    <property type="entry name" value="FMN_HYDROXY_ACID_DH_2"/>
    <property type="match status" value="1"/>
</dbReference>
<feature type="binding site" evidence="5">
    <location>
        <begin position="386"/>
        <end position="387"/>
    </location>
    <ligand>
        <name>FMN</name>
        <dbReference type="ChEBI" id="CHEBI:58210"/>
    </ligand>
</feature>
<dbReference type="InterPro" id="IPR008259">
    <property type="entry name" value="FMN_hydac_DH_AS"/>
</dbReference>
<dbReference type="InterPro" id="IPR037396">
    <property type="entry name" value="FMN_HAD"/>
</dbReference>
<dbReference type="InterPro" id="IPR037350">
    <property type="entry name" value="LMO_FMN"/>
</dbReference>
<keyword evidence="5" id="KW-0285">Flavoprotein</keyword>
<dbReference type="Pfam" id="PF01070">
    <property type="entry name" value="FMN_dh"/>
    <property type="match status" value="1"/>
</dbReference>
<proteinExistence type="inferred from homology"/>
<feature type="binding site" evidence="5">
    <location>
        <begin position="363"/>
        <end position="367"/>
    </location>
    <ligand>
        <name>FMN</name>
        <dbReference type="ChEBI" id="CHEBI:58210"/>
    </ligand>
</feature>
<feature type="binding site" evidence="5">
    <location>
        <position position="308"/>
    </location>
    <ligand>
        <name>FMN</name>
        <dbReference type="ChEBI" id="CHEBI:58210"/>
    </ligand>
</feature>
<feature type="binding site" evidence="5">
    <location>
        <position position="141"/>
    </location>
    <ligand>
        <name>FMN</name>
        <dbReference type="ChEBI" id="CHEBI:58210"/>
    </ligand>
</feature>
<comment type="cofactor">
    <cofactor evidence="1">
        <name>FMN</name>
        <dbReference type="ChEBI" id="CHEBI:58210"/>
    </cofactor>
</comment>
<feature type="binding site" evidence="5">
    <location>
        <position position="165"/>
    </location>
    <ligand>
        <name>glyoxylate</name>
        <dbReference type="ChEBI" id="CHEBI:36655"/>
    </ligand>
</feature>
<evidence type="ECO:0000313" key="9">
    <source>
        <dbReference type="Proteomes" id="UP000321046"/>
    </source>
</evidence>
<feature type="active site" description="Proton acceptor" evidence="4">
    <location>
        <position position="332"/>
    </location>
</feature>
<keyword evidence="5" id="KW-0288">FMN</keyword>
<evidence type="ECO:0000256" key="1">
    <source>
        <dbReference type="ARBA" id="ARBA00001917"/>
    </source>
</evidence>
<feature type="binding site" evidence="5">
    <location>
        <position position="59"/>
    </location>
    <ligand>
        <name>glyoxylate</name>
        <dbReference type="ChEBI" id="CHEBI:36655"/>
    </ligand>
</feature>
<dbReference type="Gene3D" id="3.20.20.70">
    <property type="entry name" value="Aldolase class I"/>
    <property type="match status" value="1"/>
</dbReference>
<dbReference type="OrthoDB" id="9770452at2"/>
<feature type="binding site" evidence="5">
    <location>
        <begin position="112"/>
        <end position="114"/>
    </location>
    <ligand>
        <name>FMN</name>
        <dbReference type="ChEBI" id="CHEBI:58210"/>
    </ligand>
</feature>
<keyword evidence="8" id="KW-0503">Monooxygenase</keyword>
<sequence>MSKPQKPTSPSTSTPGIGRERQTEIYVRGVSGQPPAVPVDFCGLEERARAAMSPEAFGYVAGGAGMERTMSANRQGFERWAIVPRMLRDVSVRDTSVEIFGTRYPSPYMLAPIGVLEMAHAEADLAVARAARREGVPMIFSNQASVPMEDCARELGQTPRFFQLYWSVSNDLVKSLVQRAEKAGCEAIVVTLDTTLLGWRTRDLDLAYLPFLRGKGIAQYTSDPVFRRLLQEDELEQEVGPERKVNLATIRVLMELAGNYPDGFFKSLTSGEALAAVRKFTGIYSRPSLTWEDLSFLRECTDLPIVLKGICHVEDATLAREHGIDGIVVSNHGGRQVDGALSSIEALPAIAEAVGEDLTIFFDSGIRTGADVFKAIALGADAVLLGRPYVYGLAAGGEEGVVEVLRNFKADFDLTMGLAGSRSLEEVRAATLFERAP</sequence>
<dbReference type="EMBL" id="VOSL01000036">
    <property type="protein sequence ID" value="TXD38702.1"/>
    <property type="molecule type" value="Genomic_DNA"/>
</dbReference>
<reference evidence="8 9" key="1">
    <citation type="submission" date="2019-08" db="EMBL/GenBank/DDBJ databases">
        <title>Bradymonadales sp. TMQ2.</title>
        <authorList>
            <person name="Liang Q."/>
        </authorList>
    </citation>
    <scope>NUCLEOTIDE SEQUENCE [LARGE SCALE GENOMIC DNA]</scope>
    <source>
        <strain evidence="8 9">TMQ2</strain>
    </source>
</reference>
<gene>
    <name evidence="8" type="ORF">FRC96_07115</name>
</gene>
<evidence type="ECO:0000313" key="8">
    <source>
        <dbReference type="EMBL" id="TXD38702.1"/>
    </source>
</evidence>
<dbReference type="PANTHER" id="PTHR10578:SF143">
    <property type="entry name" value="FMN-DEPENDENT ALPHA-HYDROXY ACID DEHYDROGENASE PB1A11.03"/>
    <property type="match status" value="1"/>
</dbReference>
<dbReference type="Proteomes" id="UP000321046">
    <property type="component" value="Unassembled WGS sequence"/>
</dbReference>
<evidence type="ECO:0000256" key="3">
    <source>
        <dbReference type="ARBA" id="ARBA00024042"/>
    </source>
</evidence>
<evidence type="ECO:0000259" key="7">
    <source>
        <dbReference type="PROSITE" id="PS51349"/>
    </source>
</evidence>
<dbReference type="SUPFAM" id="SSF51395">
    <property type="entry name" value="FMN-linked oxidoreductases"/>
    <property type="match status" value="1"/>
</dbReference>
<dbReference type="GO" id="GO:0004497">
    <property type="term" value="F:monooxygenase activity"/>
    <property type="evidence" value="ECO:0007669"/>
    <property type="project" value="UniProtKB-KW"/>
</dbReference>
<feature type="region of interest" description="Disordered" evidence="6">
    <location>
        <begin position="1"/>
        <end position="20"/>
    </location>
</feature>
<dbReference type="InterPro" id="IPR000262">
    <property type="entry name" value="FMN-dep_DH"/>
</dbReference>
<dbReference type="CDD" id="cd03332">
    <property type="entry name" value="LMO_FMN"/>
    <property type="match status" value="1"/>
</dbReference>
<organism evidence="8 9">
    <name type="scientific">Lujinxingia vulgaris</name>
    <dbReference type="NCBI Taxonomy" id="2600176"/>
    <lineage>
        <taxon>Bacteria</taxon>
        <taxon>Deltaproteobacteria</taxon>
        <taxon>Bradymonadales</taxon>
        <taxon>Lujinxingiaceae</taxon>
        <taxon>Lujinxingia</taxon>
    </lineage>
</organism>
<dbReference type="PANTHER" id="PTHR10578">
    <property type="entry name" value="S -2-HYDROXY-ACID OXIDASE-RELATED"/>
    <property type="match status" value="1"/>
</dbReference>
<feature type="binding site" evidence="5">
    <location>
        <position position="330"/>
    </location>
    <ligand>
        <name>FMN</name>
        <dbReference type="ChEBI" id="CHEBI:58210"/>
    </ligand>
</feature>
<evidence type="ECO:0000256" key="4">
    <source>
        <dbReference type="PIRSR" id="PIRSR000138-1"/>
    </source>
</evidence>
<feature type="binding site" evidence="5">
    <location>
        <position position="332"/>
    </location>
    <ligand>
        <name>glyoxylate</name>
        <dbReference type="ChEBI" id="CHEBI:36655"/>
    </ligand>
</feature>
<dbReference type="PROSITE" id="PS00557">
    <property type="entry name" value="FMN_HYDROXY_ACID_DH_1"/>
    <property type="match status" value="1"/>
</dbReference>
<accession>A0A5C6XDW4</accession>
<protein>
    <submittedName>
        <fullName evidence="8">Lactate 2-monooxygenase</fullName>
    </submittedName>
</protein>
<feature type="binding site" evidence="5">
    <location>
        <position position="163"/>
    </location>
    <ligand>
        <name>FMN</name>
        <dbReference type="ChEBI" id="CHEBI:58210"/>
    </ligand>
</feature>
<feature type="binding site" evidence="5">
    <location>
        <position position="335"/>
    </location>
    <ligand>
        <name>glyoxylate</name>
        <dbReference type="ChEBI" id="CHEBI:36655"/>
    </ligand>
</feature>
<name>A0A5C6XDW4_9DELT</name>
<feature type="domain" description="FMN hydroxy acid dehydrogenase" evidence="7">
    <location>
        <begin position="33"/>
        <end position="437"/>
    </location>
</feature>
<dbReference type="InterPro" id="IPR012133">
    <property type="entry name" value="Alpha-hydoxy_acid_DH_FMN"/>
</dbReference>
<comment type="similarity">
    <text evidence="3">Belongs to the FMN-dependent alpha-hydroxy acid dehydrogenase family.</text>
</comment>
<comment type="caution">
    <text evidence="8">The sequence shown here is derived from an EMBL/GenBank/DDBJ whole genome shotgun (WGS) entry which is preliminary data.</text>
</comment>
<keyword evidence="2" id="KW-0560">Oxidoreductase</keyword>
<dbReference type="AlphaFoldDB" id="A0A5C6XDW4"/>
<evidence type="ECO:0000256" key="5">
    <source>
        <dbReference type="PIRSR" id="PIRSR000138-2"/>
    </source>
</evidence>
<feature type="binding site" evidence="5">
    <location>
        <position position="191"/>
    </location>
    <ligand>
        <name>FMN</name>
        <dbReference type="ChEBI" id="CHEBI:58210"/>
    </ligand>
</feature>
<dbReference type="InterPro" id="IPR013785">
    <property type="entry name" value="Aldolase_TIM"/>
</dbReference>
<feature type="binding site" evidence="5">
    <location>
        <position position="200"/>
    </location>
    <ligand>
        <name>glyoxylate</name>
        <dbReference type="ChEBI" id="CHEBI:36655"/>
    </ligand>
</feature>
<dbReference type="GO" id="GO:0010181">
    <property type="term" value="F:FMN binding"/>
    <property type="evidence" value="ECO:0007669"/>
    <property type="project" value="InterPro"/>
</dbReference>
<evidence type="ECO:0000256" key="2">
    <source>
        <dbReference type="ARBA" id="ARBA00023002"/>
    </source>
</evidence>
<dbReference type="RefSeq" id="WP_146973815.1">
    <property type="nucleotide sequence ID" value="NZ_VOSL01000036.1"/>
</dbReference>